<dbReference type="GO" id="GO:0008703">
    <property type="term" value="F:5-amino-6-(5-phosphoribosylamino)uracil reductase activity"/>
    <property type="evidence" value="ECO:0007669"/>
    <property type="project" value="InterPro"/>
</dbReference>
<dbReference type="Proteomes" id="UP000660745">
    <property type="component" value="Unassembled WGS sequence"/>
</dbReference>
<feature type="domain" description="Bacterial bifunctional deaminase-reductase C-terminal" evidence="4">
    <location>
        <begin position="4"/>
        <end position="216"/>
    </location>
</feature>
<comment type="caution">
    <text evidence="5">The sequence shown here is derived from an EMBL/GenBank/DDBJ whole genome shotgun (WGS) entry which is preliminary data.</text>
</comment>
<dbReference type="InterPro" id="IPR024072">
    <property type="entry name" value="DHFR-like_dom_sf"/>
</dbReference>
<protein>
    <recommendedName>
        <fullName evidence="4">Bacterial bifunctional deaminase-reductase C-terminal domain-containing protein</fullName>
    </recommendedName>
</protein>
<dbReference type="PANTHER" id="PTHR38011:SF7">
    <property type="entry name" value="2,5-DIAMINO-6-RIBOSYLAMINO-4(3H)-PYRIMIDINONE 5'-PHOSPHATE REDUCTASE"/>
    <property type="match status" value="1"/>
</dbReference>
<gene>
    <name evidence="5" type="ORF">GCM10012278_13610</name>
</gene>
<reference evidence="5" key="2">
    <citation type="submission" date="2020-09" db="EMBL/GenBank/DDBJ databases">
        <authorList>
            <person name="Sun Q."/>
            <person name="Zhou Y."/>
        </authorList>
    </citation>
    <scope>NUCLEOTIDE SEQUENCE</scope>
    <source>
        <strain evidence="5">CGMCC 4.7430</strain>
    </source>
</reference>
<keyword evidence="2" id="KW-0521">NADP</keyword>
<dbReference type="Pfam" id="PF01872">
    <property type="entry name" value="RibD_C"/>
    <property type="match status" value="1"/>
</dbReference>
<dbReference type="EMBL" id="BMNK01000002">
    <property type="protein sequence ID" value="GGP03229.1"/>
    <property type="molecule type" value="Genomic_DNA"/>
</dbReference>
<name>A0A918A0X6_9ACTN</name>
<evidence type="ECO:0000313" key="6">
    <source>
        <dbReference type="Proteomes" id="UP000660745"/>
    </source>
</evidence>
<keyword evidence="6" id="KW-1185">Reference proteome</keyword>
<evidence type="ECO:0000256" key="1">
    <source>
        <dbReference type="ARBA" id="ARBA00005104"/>
    </source>
</evidence>
<dbReference type="PANTHER" id="PTHR38011">
    <property type="entry name" value="DIHYDROFOLATE REDUCTASE FAMILY PROTEIN (AFU_ORTHOLOGUE AFUA_8G06820)"/>
    <property type="match status" value="1"/>
</dbReference>
<dbReference type="InterPro" id="IPR002734">
    <property type="entry name" value="RibDG_C"/>
</dbReference>
<keyword evidence="3" id="KW-0560">Oxidoreductase</keyword>
<evidence type="ECO:0000256" key="3">
    <source>
        <dbReference type="ARBA" id="ARBA00023002"/>
    </source>
</evidence>
<dbReference type="SUPFAM" id="SSF53597">
    <property type="entry name" value="Dihydrofolate reductase-like"/>
    <property type="match status" value="1"/>
</dbReference>
<dbReference type="GO" id="GO:0009231">
    <property type="term" value="P:riboflavin biosynthetic process"/>
    <property type="evidence" value="ECO:0007669"/>
    <property type="project" value="InterPro"/>
</dbReference>
<evidence type="ECO:0000256" key="2">
    <source>
        <dbReference type="ARBA" id="ARBA00022857"/>
    </source>
</evidence>
<dbReference type="RefSeq" id="WP_189137605.1">
    <property type="nucleotide sequence ID" value="NZ_BMNK01000002.1"/>
</dbReference>
<evidence type="ECO:0000313" key="5">
    <source>
        <dbReference type="EMBL" id="GGP03229.1"/>
    </source>
</evidence>
<comment type="pathway">
    <text evidence="1">Cofactor biosynthesis; riboflavin biosynthesis.</text>
</comment>
<dbReference type="AlphaFoldDB" id="A0A918A0X6"/>
<sequence>MRRPYVLLSCAMSVDGYIDDTTPERLLLSNAPDFDRVDQVRADSDAILIGATTMRRDNPRLLVNSETRRAQRAAQGLPPYPLKVTVTNSGDLDPDLKFWHHGGEKIVYCPDPVVPKLRESLRDLATIVGLGPTTDLARMLDDLGQRGIQRLMVEGGGTIHTQFLTQGLADEIHLAIAPIFVGDAGAPRFVNPGDFPGGTGHRMTLAEARTVDDVVLLRYLPKQASGSTTS</sequence>
<reference evidence="5" key="1">
    <citation type="journal article" date="2014" name="Int. J. Syst. Evol. Microbiol.">
        <title>Complete genome sequence of Corynebacterium casei LMG S-19264T (=DSM 44701T), isolated from a smear-ripened cheese.</title>
        <authorList>
            <consortium name="US DOE Joint Genome Institute (JGI-PGF)"/>
            <person name="Walter F."/>
            <person name="Albersmeier A."/>
            <person name="Kalinowski J."/>
            <person name="Ruckert C."/>
        </authorList>
    </citation>
    <scope>NUCLEOTIDE SEQUENCE</scope>
    <source>
        <strain evidence="5">CGMCC 4.7430</strain>
    </source>
</reference>
<organism evidence="5 6">
    <name type="scientific">Nonomuraea glycinis</name>
    <dbReference type="NCBI Taxonomy" id="2047744"/>
    <lineage>
        <taxon>Bacteria</taxon>
        <taxon>Bacillati</taxon>
        <taxon>Actinomycetota</taxon>
        <taxon>Actinomycetes</taxon>
        <taxon>Streptosporangiales</taxon>
        <taxon>Streptosporangiaceae</taxon>
        <taxon>Nonomuraea</taxon>
    </lineage>
</organism>
<accession>A0A918A0X6</accession>
<proteinExistence type="predicted"/>
<dbReference type="Gene3D" id="3.40.430.10">
    <property type="entry name" value="Dihydrofolate Reductase, subunit A"/>
    <property type="match status" value="1"/>
</dbReference>
<dbReference type="InterPro" id="IPR050765">
    <property type="entry name" value="Riboflavin_Biosynth_HTPR"/>
</dbReference>
<evidence type="ECO:0000259" key="4">
    <source>
        <dbReference type="Pfam" id="PF01872"/>
    </source>
</evidence>